<dbReference type="InterPro" id="IPR029058">
    <property type="entry name" value="AB_hydrolase_fold"/>
</dbReference>
<dbReference type="InterPro" id="IPR011659">
    <property type="entry name" value="WD40"/>
</dbReference>
<dbReference type="AlphaFoldDB" id="A0A8I1D4T4"/>
<keyword evidence="3" id="KW-0645">Protease</keyword>
<dbReference type="EMBL" id="JAECSB010000012">
    <property type="protein sequence ID" value="MBH5141226.1"/>
    <property type="molecule type" value="Genomic_DNA"/>
</dbReference>
<evidence type="ECO:0000259" key="4">
    <source>
        <dbReference type="Pfam" id="PF00326"/>
    </source>
</evidence>
<dbReference type="SUPFAM" id="SSF53474">
    <property type="entry name" value="alpha/beta-Hydrolases"/>
    <property type="match status" value="1"/>
</dbReference>
<evidence type="ECO:0000256" key="1">
    <source>
        <dbReference type="ARBA" id="ARBA00022729"/>
    </source>
</evidence>
<keyword evidence="1" id="KW-0732">Signal</keyword>
<sequence length="677" mass="73381">MTQIPELHAGTPFDELDDYIALARLSSLVLSPDGSLLICARAVLDDKSAEYVSSLWEIDPEGRRPARRLTWGSTSESGAAFAFDGDVLFTATRAVPGESDPQPALWRLPAAGGEAQLLISRPGGVSSVSAAKAAPTFVAQTSVMASAISLDQDDQVRSARKDKKVTAMLHTGYPVRHWDHDLGPDHPHLVVAETDSKESVELRDITPTAAAALRETSTTISDDGLFVVTTWTVGDASAARRSTLVRIDTVTGDRTTLVDEADADVYNPVLSPDGTKLAFIRETLTTPELAPRMTLQLYDFGSGAVTGVADGWDRWPTSLAWLPDGSGLVVTADDGGRGPIFTIDLWGQPVRLTADDAAYTDVRVAPDGESIYALRASYEAPPHVVRVDLGSGEITALRGPDALPELPGTLTEITARAEDGSTVRSWLALPTGAAPHAPVPLLLWVHGGPLGSWNTWSWRWNPWLLVAKGYAVLLPDPALSTGYGQDFVQRGWGQWGKAPFTDLMAITDAAVAQPEIDPKRTGAMGGSFGGYMANWIAGHTNRFDAIVTHASLWALDQFGPTTDAAWYWQREMSPEMAVENSPHLYVADITTPMLVIHGDKDYRVPIGEGLRLWYELLAESGLPADDDGKTDHRFLYFPDENHWVLKPQHTKIWYEVVTAFLSEHVLGEDVALPEILG</sequence>
<protein>
    <submittedName>
        <fullName evidence="5">S9 family peptidase</fullName>
    </submittedName>
</protein>
<dbReference type="InterPro" id="IPR001375">
    <property type="entry name" value="Peptidase_S9_cat"/>
</dbReference>
<comment type="caution">
    <text evidence="5">The sequence shown here is derived from an EMBL/GenBank/DDBJ whole genome shotgun (WGS) entry which is preliminary data.</text>
</comment>
<dbReference type="PANTHER" id="PTHR42776:SF13">
    <property type="entry name" value="DIPEPTIDYL-PEPTIDASE 5"/>
    <property type="match status" value="1"/>
</dbReference>
<dbReference type="Gene3D" id="2.120.10.30">
    <property type="entry name" value="TolB, C-terminal domain"/>
    <property type="match status" value="2"/>
</dbReference>
<feature type="domain" description="Peptidase S9 prolyl oligopeptidase catalytic" evidence="4">
    <location>
        <begin position="456"/>
        <end position="665"/>
    </location>
</feature>
<organism evidence="5 6">
    <name type="scientific">Rhodococcus erythropolis</name>
    <name type="common">Arthrobacter picolinophilus</name>
    <dbReference type="NCBI Taxonomy" id="1833"/>
    <lineage>
        <taxon>Bacteria</taxon>
        <taxon>Bacillati</taxon>
        <taxon>Actinomycetota</taxon>
        <taxon>Actinomycetes</taxon>
        <taxon>Mycobacteriales</taxon>
        <taxon>Nocardiaceae</taxon>
        <taxon>Rhodococcus</taxon>
        <taxon>Rhodococcus erythropolis group</taxon>
    </lineage>
</organism>
<dbReference type="Pfam" id="PF00326">
    <property type="entry name" value="Peptidase_S9"/>
    <property type="match status" value="1"/>
</dbReference>
<dbReference type="InterPro" id="IPR011042">
    <property type="entry name" value="6-blade_b-propeller_TolB-like"/>
</dbReference>
<evidence type="ECO:0000256" key="2">
    <source>
        <dbReference type="ARBA" id="ARBA00022801"/>
    </source>
</evidence>
<evidence type="ECO:0000256" key="3">
    <source>
        <dbReference type="ARBA" id="ARBA00022825"/>
    </source>
</evidence>
<accession>A0A8I1D4T4</accession>
<reference evidence="5 6" key="1">
    <citation type="submission" date="2020-12" db="EMBL/GenBank/DDBJ databases">
        <title>Draft genome sequence of furan degrading bacterial strain FUR100.</title>
        <authorList>
            <person name="Woiski C."/>
        </authorList>
    </citation>
    <scope>NUCLEOTIDE SEQUENCE [LARGE SCALE GENOMIC DNA]</scope>
    <source>
        <strain evidence="5 6">FUR100</strain>
    </source>
</reference>
<keyword evidence="6" id="KW-1185">Reference proteome</keyword>
<dbReference type="SUPFAM" id="SSF82171">
    <property type="entry name" value="DPP6 N-terminal domain-like"/>
    <property type="match status" value="1"/>
</dbReference>
<name>A0A8I1D4T4_RHOER</name>
<dbReference type="GO" id="GO:0004252">
    <property type="term" value="F:serine-type endopeptidase activity"/>
    <property type="evidence" value="ECO:0007669"/>
    <property type="project" value="TreeGrafter"/>
</dbReference>
<dbReference type="PANTHER" id="PTHR42776">
    <property type="entry name" value="SERINE PEPTIDASE S9 FAMILY MEMBER"/>
    <property type="match status" value="1"/>
</dbReference>
<dbReference type="Proteomes" id="UP000627573">
    <property type="component" value="Unassembled WGS sequence"/>
</dbReference>
<evidence type="ECO:0000313" key="5">
    <source>
        <dbReference type="EMBL" id="MBH5141226.1"/>
    </source>
</evidence>
<evidence type="ECO:0000313" key="6">
    <source>
        <dbReference type="Proteomes" id="UP000627573"/>
    </source>
</evidence>
<proteinExistence type="predicted"/>
<dbReference type="RefSeq" id="WP_179154720.1">
    <property type="nucleotide sequence ID" value="NZ_JAECSB010000012.1"/>
</dbReference>
<dbReference type="Pfam" id="PF07676">
    <property type="entry name" value="PD40"/>
    <property type="match status" value="1"/>
</dbReference>
<keyword evidence="3" id="KW-0720">Serine protease</keyword>
<gene>
    <name evidence="5" type="ORF">I3517_01170</name>
</gene>
<keyword evidence="2" id="KW-0378">Hydrolase</keyword>
<dbReference type="Gene3D" id="3.40.50.1820">
    <property type="entry name" value="alpha/beta hydrolase"/>
    <property type="match status" value="1"/>
</dbReference>
<dbReference type="GO" id="GO:0006508">
    <property type="term" value="P:proteolysis"/>
    <property type="evidence" value="ECO:0007669"/>
    <property type="project" value="InterPro"/>
</dbReference>